<dbReference type="InterPro" id="IPR008979">
    <property type="entry name" value="Galactose-bd-like_sf"/>
</dbReference>
<feature type="domain" description="Beta-galactosidase galactose-binding" evidence="4">
    <location>
        <begin position="72"/>
        <end position="115"/>
    </location>
</feature>
<dbReference type="SUPFAM" id="SSF49785">
    <property type="entry name" value="Galactose-binding domain-like"/>
    <property type="match status" value="1"/>
</dbReference>
<accession>A0AAP0GPZ2</accession>
<keyword evidence="6" id="KW-1185">Reference proteome</keyword>
<dbReference type="GO" id="GO:0005975">
    <property type="term" value="P:carbohydrate metabolic process"/>
    <property type="evidence" value="ECO:0007669"/>
    <property type="project" value="InterPro"/>
</dbReference>
<evidence type="ECO:0000313" key="6">
    <source>
        <dbReference type="Proteomes" id="UP001408789"/>
    </source>
</evidence>
<reference evidence="5 6" key="1">
    <citation type="submission" date="2024-04" db="EMBL/GenBank/DDBJ databases">
        <title>The reference genome of an endangered Asteraceae, Deinandra increscens subsp. villosa, native to the Central Coast of California.</title>
        <authorList>
            <person name="Guilliams M."/>
            <person name="Hasenstab-Lehman K."/>
            <person name="Meyer R."/>
            <person name="Mcevoy S."/>
        </authorList>
    </citation>
    <scope>NUCLEOTIDE SEQUENCE [LARGE SCALE GENOMIC DNA]</scope>
    <source>
        <tissue evidence="5">Leaf</tissue>
    </source>
</reference>
<comment type="caution">
    <text evidence="5">The sequence shown here is derived from an EMBL/GenBank/DDBJ whole genome shotgun (WGS) entry which is preliminary data.</text>
</comment>
<evidence type="ECO:0000259" key="4">
    <source>
        <dbReference type="Pfam" id="PF21467"/>
    </source>
</evidence>
<dbReference type="Pfam" id="PF21467">
    <property type="entry name" value="BetaGal_gal-bd"/>
    <property type="match status" value="1"/>
</dbReference>
<dbReference type="AlphaFoldDB" id="A0AAP0GPZ2"/>
<name>A0AAP0GPZ2_9ASTR</name>
<evidence type="ECO:0000313" key="5">
    <source>
        <dbReference type="EMBL" id="KAK9058693.1"/>
    </source>
</evidence>
<dbReference type="InterPro" id="IPR048913">
    <property type="entry name" value="BetaGal_gal-bd"/>
</dbReference>
<dbReference type="Proteomes" id="UP001408789">
    <property type="component" value="Unassembled WGS sequence"/>
</dbReference>
<keyword evidence="1" id="KW-0378">Hydrolase</keyword>
<dbReference type="InterPro" id="IPR001944">
    <property type="entry name" value="Glycoside_Hdrlase_35"/>
</dbReference>
<dbReference type="Gene3D" id="2.60.120.260">
    <property type="entry name" value="Galactose-binding domain-like"/>
    <property type="match status" value="1"/>
</dbReference>
<organism evidence="5 6">
    <name type="scientific">Deinandra increscens subsp. villosa</name>
    <dbReference type="NCBI Taxonomy" id="3103831"/>
    <lineage>
        <taxon>Eukaryota</taxon>
        <taxon>Viridiplantae</taxon>
        <taxon>Streptophyta</taxon>
        <taxon>Embryophyta</taxon>
        <taxon>Tracheophyta</taxon>
        <taxon>Spermatophyta</taxon>
        <taxon>Magnoliopsida</taxon>
        <taxon>eudicotyledons</taxon>
        <taxon>Gunneridae</taxon>
        <taxon>Pentapetalae</taxon>
        <taxon>asterids</taxon>
        <taxon>campanulids</taxon>
        <taxon>Asterales</taxon>
        <taxon>Asteraceae</taxon>
        <taxon>Asteroideae</taxon>
        <taxon>Heliantheae alliance</taxon>
        <taxon>Madieae</taxon>
        <taxon>Madiinae</taxon>
        <taxon>Deinandra</taxon>
    </lineage>
</organism>
<keyword evidence="2" id="KW-0326">Glycosidase</keyword>
<gene>
    <name evidence="5" type="ORF">SSX86_023535</name>
</gene>
<proteinExistence type="predicted"/>
<dbReference type="PANTHER" id="PTHR23421">
    <property type="entry name" value="BETA-GALACTOSIDASE RELATED"/>
    <property type="match status" value="1"/>
</dbReference>
<protein>
    <recommendedName>
        <fullName evidence="4">Beta-galactosidase galactose-binding domain-containing protein</fullName>
    </recommendedName>
</protein>
<evidence type="ECO:0000256" key="2">
    <source>
        <dbReference type="ARBA" id="ARBA00023295"/>
    </source>
</evidence>
<evidence type="ECO:0000256" key="1">
    <source>
        <dbReference type="ARBA" id="ARBA00022801"/>
    </source>
</evidence>
<dbReference type="GO" id="GO:0004553">
    <property type="term" value="F:hydrolase activity, hydrolyzing O-glycosyl compounds"/>
    <property type="evidence" value="ECO:0007669"/>
    <property type="project" value="InterPro"/>
</dbReference>
<feature type="region of interest" description="Disordered" evidence="3">
    <location>
        <begin position="1"/>
        <end position="32"/>
    </location>
</feature>
<dbReference type="EMBL" id="JBCNJP010000023">
    <property type="protein sequence ID" value="KAK9058693.1"/>
    <property type="molecule type" value="Genomic_DNA"/>
</dbReference>
<sequence>MQIPNRKKASDSGPPRRAVAASASGLPPADFSVSHTHRLTVSQFGREDPLTEQQQQQEEGHQLQISQVKELMLHMAYFNEPHGDEPLALDMNSMGKGEAWINGESIGRYWSTYANGDCQGCHYDMYS</sequence>
<evidence type="ECO:0000256" key="3">
    <source>
        <dbReference type="SAM" id="MobiDB-lite"/>
    </source>
</evidence>